<sequence>MRTHDVCLPFKQMQKLSNAVYGLWAEFAHAPRCAPGQLIESLSHKYPLIPSRGHVPVQLAITTPLKGDCLGPPEPITLPSHLPYSHTN</sequence>
<evidence type="ECO:0000313" key="1">
    <source>
        <dbReference type="EMBL" id="KAJ0177763.1"/>
    </source>
</evidence>
<proteinExistence type="predicted"/>
<protein>
    <submittedName>
        <fullName evidence="1">Uncharacterized protein</fullName>
    </submittedName>
</protein>
<organism evidence="1 2">
    <name type="scientific">Dendrolimus kikuchii</name>
    <dbReference type="NCBI Taxonomy" id="765133"/>
    <lineage>
        <taxon>Eukaryota</taxon>
        <taxon>Metazoa</taxon>
        <taxon>Ecdysozoa</taxon>
        <taxon>Arthropoda</taxon>
        <taxon>Hexapoda</taxon>
        <taxon>Insecta</taxon>
        <taxon>Pterygota</taxon>
        <taxon>Neoptera</taxon>
        <taxon>Endopterygota</taxon>
        <taxon>Lepidoptera</taxon>
        <taxon>Glossata</taxon>
        <taxon>Ditrysia</taxon>
        <taxon>Bombycoidea</taxon>
        <taxon>Lasiocampidae</taxon>
        <taxon>Dendrolimus</taxon>
    </lineage>
</organism>
<comment type="caution">
    <text evidence="1">The sequence shown here is derived from an EMBL/GenBank/DDBJ whole genome shotgun (WGS) entry which is preliminary data.</text>
</comment>
<gene>
    <name evidence="1" type="ORF">K1T71_006636</name>
</gene>
<dbReference type="EMBL" id="CM034397">
    <property type="protein sequence ID" value="KAJ0177763.1"/>
    <property type="molecule type" value="Genomic_DNA"/>
</dbReference>
<dbReference type="Proteomes" id="UP000824533">
    <property type="component" value="Linkage Group LG11"/>
</dbReference>
<accession>A0ACC1D2F2</accession>
<reference evidence="1 2" key="1">
    <citation type="journal article" date="2021" name="Front. Genet.">
        <title>Chromosome-Level Genome Assembly Reveals Significant Gene Expansion in the Toll and IMD Signaling Pathways of Dendrolimus kikuchii.</title>
        <authorList>
            <person name="Zhou J."/>
            <person name="Wu P."/>
            <person name="Xiong Z."/>
            <person name="Liu N."/>
            <person name="Zhao N."/>
            <person name="Ji M."/>
            <person name="Qiu Y."/>
            <person name="Yang B."/>
        </authorList>
    </citation>
    <scope>NUCLEOTIDE SEQUENCE [LARGE SCALE GENOMIC DNA]</scope>
    <source>
        <strain evidence="1">Ann1</strain>
    </source>
</reference>
<keyword evidence="2" id="KW-1185">Reference proteome</keyword>
<name>A0ACC1D2F2_9NEOP</name>
<evidence type="ECO:0000313" key="2">
    <source>
        <dbReference type="Proteomes" id="UP000824533"/>
    </source>
</evidence>